<dbReference type="PANTHER" id="PTHR43537:SF54">
    <property type="entry name" value="TRANSCRIPTIONAL REGULATOR, GNTR FAMILY"/>
    <property type="match status" value="1"/>
</dbReference>
<dbReference type="PATRIC" id="fig|136160.3.peg.1050"/>
<keyword evidence="2" id="KW-0238">DNA-binding</keyword>
<dbReference type="InterPro" id="IPR011711">
    <property type="entry name" value="GntR_C"/>
</dbReference>
<dbReference type="AlphaFoldDB" id="A0A0M0KGY0"/>
<evidence type="ECO:0000259" key="4">
    <source>
        <dbReference type="PROSITE" id="PS50949"/>
    </source>
</evidence>
<dbReference type="InterPro" id="IPR008920">
    <property type="entry name" value="TF_FadR/GntR_C"/>
</dbReference>
<dbReference type="Gene3D" id="1.20.120.530">
    <property type="entry name" value="GntR ligand-binding domain-like"/>
    <property type="match status" value="1"/>
</dbReference>
<dbReference type="EMBL" id="LILD01000001">
    <property type="protein sequence ID" value="KOO38105.1"/>
    <property type="molecule type" value="Genomic_DNA"/>
</dbReference>
<dbReference type="RefSeq" id="WP_010899310.1">
    <property type="nucleotide sequence ID" value="NZ_CP040441.1"/>
</dbReference>
<organism evidence="5">
    <name type="scientific">Halalkalibacterium halodurans</name>
    <name type="common">Bacillus halodurans</name>
    <dbReference type="NCBI Taxonomy" id="86665"/>
    <lineage>
        <taxon>Bacteria</taxon>
        <taxon>Bacillati</taxon>
        <taxon>Bacillota</taxon>
        <taxon>Bacilli</taxon>
        <taxon>Bacillales</taxon>
        <taxon>Bacillaceae</taxon>
        <taxon>Halalkalibacterium (ex Joshi et al. 2022)</taxon>
    </lineage>
</organism>
<name>A0A0M0KGY0_ALKHA</name>
<keyword evidence="1" id="KW-0805">Transcription regulation</keyword>
<proteinExistence type="predicted"/>
<protein>
    <submittedName>
        <fullName evidence="5">Transcriptional regulator</fullName>
    </submittedName>
</protein>
<dbReference type="Pfam" id="PF00392">
    <property type="entry name" value="GntR"/>
    <property type="match status" value="1"/>
</dbReference>
<dbReference type="GO" id="GO:0003677">
    <property type="term" value="F:DNA binding"/>
    <property type="evidence" value="ECO:0007669"/>
    <property type="project" value="UniProtKB-KW"/>
</dbReference>
<dbReference type="PANTHER" id="PTHR43537">
    <property type="entry name" value="TRANSCRIPTIONAL REGULATOR, GNTR FAMILY"/>
    <property type="match status" value="1"/>
</dbReference>
<evidence type="ECO:0000256" key="2">
    <source>
        <dbReference type="ARBA" id="ARBA00023125"/>
    </source>
</evidence>
<dbReference type="SUPFAM" id="SSF46785">
    <property type="entry name" value="Winged helix' DNA-binding domain"/>
    <property type="match status" value="1"/>
</dbReference>
<sequence length="217" mass="25315">MSAGDKVYLEVIKQINQIIRADQLSAGDKLPSERELSDRLHVGRSSVREALRALELLDLIETRRGEGTFIRPANSYPLVSVILSFLLKDQQALKDLGETRRIVEIEALRLACRRITETEIQQLDELILESEIEKHSEDDFRKHDHRFHERIVAACQNRLLYNMWASLVEYHQTAMTYEVVQRRQRKAIVQEHRTIVEALKKKDEQQATLTMALHLQH</sequence>
<gene>
    <name evidence="5" type="ORF">AMD02_03955</name>
</gene>
<dbReference type="GO" id="GO:0003700">
    <property type="term" value="F:DNA-binding transcription factor activity"/>
    <property type="evidence" value="ECO:0007669"/>
    <property type="project" value="InterPro"/>
</dbReference>
<dbReference type="GeneID" id="87598687"/>
<dbReference type="SMART" id="SM00895">
    <property type="entry name" value="FCD"/>
    <property type="match status" value="1"/>
</dbReference>
<accession>A0A4Y7X2N3</accession>
<evidence type="ECO:0000256" key="3">
    <source>
        <dbReference type="ARBA" id="ARBA00023163"/>
    </source>
</evidence>
<dbReference type="InterPro" id="IPR000524">
    <property type="entry name" value="Tscrpt_reg_HTH_GntR"/>
</dbReference>
<dbReference type="SUPFAM" id="SSF48008">
    <property type="entry name" value="GntR ligand-binding domain-like"/>
    <property type="match status" value="1"/>
</dbReference>
<dbReference type="SMART" id="SM00345">
    <property type="entry name" value="HTH_GNTR"/>
    <property type="match status" value="1"/>
</dbReference>
<feature type="domain" description="HTH gntR-type" evidence="4">
    <location>
        <begin position="5"/>
        <end position="73"/>
    </location>
</feature>
<accession>A0A0M0KGY0</accession>
<reference evidence="5" key="1">
    <citation type="submission" date="2015-08" db="EMBL/GenBank/DDBJ databases">
        <title>Complete DNA Sequence of Pseudomonas syringae pv. actinidiae, the Causal Agent of Kiwifruit Canker Disease.</title>
        <authorList>
            <person name="Rikkerink E.H.A."/>
            <person name="Fineran P.C."/>
        </authorList>
    </citation>
    <scope>NUCLEOTIDE SEQUENCE</scope>
    <source>
        <strain evidence="5">DSM 13666</strain>
    </source>
</reference>
<dbReference type="InterPro" id="IPR036388">
    <property type="entry name" value="WH-like_DNA-bd_sf"/>
</dbReference>
<dbReference type="InterPro" id="IPR036390">
    <property type="entry name" value="WH_DNA-bd_sf"/>
</dbReference>
<evidence type="ECO:0000313" key="5">
    <source>
        <dbReference type="EMBL" id="KOO38105.1"/>
    </source>
</evidence>
<dbReference type="CDD" id="cd07377">
    <property type="entry name" value="WHTH_GntR"/>
    <property type="match status" value="1"/>
</dbReference>
<comment type="caution">
    <text evidence="5">The sequence shown here is derived from an EMBL/GenBank/DDBJ whole genome shotgun (WGS) entry which is preliminary data.</text>
</comment>
<dbReference type="Pfam" id="PF07729">
    <property type="entry name" value="FCD"/>
    <property type="match status" value="1"/>
</dbReference>
<dbReference type="PRINTS" id="PR00035">
    <property type="entry name" value="HTHGNTR"/>
</dbReference>
<keyword evidence="3" id="KW-0804">Transcription</keyword>
<evidence type="ECO:0000256" key="1">
    <source>
        <dbReference type="ARBA" id="ARBA00023015"/>
    </source>
</evidence>
<dbReference type="OMA" id="LIWTGKE"/>
<dbReference type="Gene3D" id="1.10.10.10">
    <property type="entry name" value="Winged helix-like DNA-binding domain superfamily/Winged helix DNA-binding domain"/>
    <property type="match status" value="1"/>
</dbReference>
<dbReference type="PROSITE" id="PS50949">
    <property type="entry name" value="HTH_GNTR"/>
    <property type="match status" value="1"/>
</dbReference>